<dbReference type="AlphaFoldDB" id="A0A3B0X4D6"/>
<dbReference type="Gene3D" id="3.40.50.720">
    <property type="entry name" value="NAD(P)-binding Rossmann-like Domain"/>
    <property type="match status" value="1"/>
</dbReference>
<gene>
    <name evidence="3" type="ORF">MNBD_GAMMA08-224</name>
</gene>
<dbReference type="InterPro" id="IPR000683">
    <property type="entry name" value="Gfo/Idh/MocA-like_OxRdtase_N"/>
</dbReference>
<dbReference type="PANTHER" id="PTHR43377">
    <property type="entry name" value="BILIVERDIN REDUCTASE A"/>
    <property type="match status" value="1"/>
</dbReference>
<protein>
    <recommendedName>
        <fullName evidence="2">Gfo/Idh/MocA-like oxidoreductase N-terminal domain-containing protein</fullName>
    </recommendedName>
</protein>
<sequence length="598" mass="68398">MKEKDSDKSQILDPKVRLDFHAKYTEIYFLIVVVLSITLYYFKVLDVFPNLLKYAVIGVFLIESFVWVFYYMLARVLLERYLTIYNEVEYLISLPVVIATQVFLISLLVQNLSSSEVLSLMFGIGGVNGSLEFQVLALGLMGVVYVVIVIANLIRIVPSISVLKRPNITIIGAGDVVENRILKALLKLYEPSQIAVVSDVINDEFKSLLSEKNIYYKEVFFKKEGASQKNALYSHKQRESIKNKIIEFVKSRSTYAIIATPSDEHFSYIQALANEGIKFAVEKPICVAIPQLKMLKANGKGLMNNGFLLSYYWLEKGLPLNYFLTLNPIYRDLLKVSAFNETLDTPSSLAYVKESLGEPRLIVSEFLEGDETENRFWTEIPETGGGLIAETLIHPITMIKNILSSQAEIKWGERAYVKVKERKTLIQQKYNIDIGFTYIDWIGKSGDCNIRLRLGKYTDKKRRVMHATYENGKIVADFDKQTCSVYLKAIGGSGKEIEKFTIKLLHEGKYETQMLLFHEYIQRGWNELRYDDFPNQIDVLIDSLSGVHGKAEKNEIKISRSELNIWLDENPLISSGESVINNYNIKDRFGPQEKKDKI</sequence>
<feature type="transmembrane region" description="Helical" evidence="1">
    <location>
        <begin position="90"/>
        <end position="113"/>
    </location>
</feature>
<keyword evidence="1" id="KW-1133">Transmembrane helix</keyword>
<evidence type="ECO:0000256" key="1">
    <source>
        <dbReference type="SAM" id="Phobius"/>
    </source>
</evidence>
<accession>A0A3B0X4D6</accession>
<feature type="domain" description="Gfo/Idh/MocA-like oxidoreductase N-terminal" evidence="2">
    <location>
        <begin position="168"/>
        <end position="296"/>
    </location>
</feature>
<feature type="transmembrane region" description="Helical" evidence="1">
    <location>
        <begin position="54"/>
        <end position="78"/>
    </location>
</feature>
<dbReference type="SUPFAM" id="SSF51735">
    <property type="entry name" value="NAD(P)-binding Rossmann-fold domains"/>
    <property type="match status" value="1"/>
</dbReference>
<dbReference type="EMBL" id="UOFH01000068">
    <property type="protein sequence ID" value="VAW59273.1"/>
    <property type="molecule type" value="Genomic_DNA"/>
</dbReference>
<evidence type="ECO:0000313" key="3">
    <source>
        <dbReference type="EMBL" id="VAW59273.1"/>
    </source>
</evidence>
<keyword evidence="1" id="KW-0812">Transmembrane</keyword>
<dbReference type="PANTHER" id="PTHR43377:SF1">
    <property type="entry name" value="BILIVERDIN REDUCTASE A"/>
    <property type="match status" value="1"/>
</dbReference>
<proteinExistence type="predicted"/>
<dbReference type="InterPro" id="IPR051450">
    <property type="entry name" value="Gfo/Idh/MocA_Oxidoreductases"/>
</dbReference>
<feature type="transmembrane region" description="Helical" evidence="1">
    <location>
        <begin position="21"/>
        <end position="42"/>
    </location>
</feature>
<dbReference type="InterPro" id="IPR036291">
    <property type="entry name" value="NAD(P)-bd_dom_sf"/>
</dbReference>
<dbReference type="Pfam" id="PF01408">
    <property type="entry name" value="GFO_IDH_MocA"/>
    <property type="match status" value="1"/>
</dbReference>
<feature type="transmembrane region" description="Helical" evidence="1">
    <location>
        <begin position="133"/>
        <end position="154"/>
    </location>
</feature>
<keyword evidence="1" id="KW-0472">Membrane</keyword>
<reference evidence="3" key="1">
    <citation type="submission" date="2018-06" db="EMBL/GenBank/DDBJ databases">
        <authorList>
            <person name="Zhirakovskaya E."/>
        </authorList>
    </citation>
    <scope>NUCLEOTIDE SEQUENCE</scope>
</reference>
<dbReference type="GO" id="GO:0000166">
    <property type="term" value="F:nucleotide binding"/>
    <property type="evidence" value="ECO:0007669"/>
    <property type="project" value="InterPro"/>
</dbReference>
<organism evidence="3">
    <name type="scientific">hydrothermal vent metagenome</name>
    <dbReference type="NCBI Taxonomy" id="652676"/>
    <lineage>
        <taxon>unclassified sequences</taxon>
        <taxon>metagenomes</taxon>
        <taxon>ecological metagenomes</taxon>
    </lineage>
</organism>
<evidence type="ECO:0000259" key="2">
    <source>
        <dbReference type="Pfam" id="PF01408"/>
    </source>
</evidence>
<name>A0A3B0X4D6_9ZZZZ</name>